<protein>
    <submittedName>
        <fullName evidence="1">Uncharacterized protein</fullName>
    </submittedName>
</protein>
<proteinExistence type="predicted"/>
<keyword evidence="2" id="KW-1185">Reference proteome</keyword>
<dbReference type="AlphaFoldDB" id="A0A5B7JEM4"/>
<gene>
    <name evidence="1" type="ORF">E2C01_086453</name>
</gene>
<dbReference type="EMBL" id="VSRR010087697">
    <property type="protein sequence ID" value="MPC91418.1"/>
    <property type="molecule type" value="Genomic_DNA"/>
</dbReference>
<organism evidence="1 2">
    <name type="scientific">Portunus trituberculatus</name>
    <name type="common">Swimming crab</name>
    <name type="synonym">Neptunus trituberculatus</name>
    <dbReference type="NCBI Taxonomy" id="210409"/>
    <lineage>
        <taxon>Eukaryota</taxon>
        <taxon>Metazoa</taxon>
        <taxon>Ecdysozoa</taxon>
        <taxon>Arthropoda</taxon>
        <taxon>Crustacea</taxon>
        <taxon>Multicrustacea</taxon>
        <taxon>Malacostraca</taxon>
        <taxon>Eumalacostraca</taxon>
        <taxon>Eucarida</taxon>
        <taxon>Decapoda</taxon>
        <taxon>Pleocyemata</taxon>
        <taxon>Brachyura</taxon>
        <taxon>Eubrachyura</taxon>
        <taxon>Portunoidea</taxon>
        <taxon>Portunidae</taxon>
        <taxon>Portuninae</taxon>
        <taxon>Portunus</taxon>
    </lineage>
</organism>
<dbReference type="Proteomes" id="UP000324222">
    <property type="component" value="Unassembled WGS sequence"/>
</dbReference>
<accession>A0A5B7JEM4</accession>
<comment type="caution">
    <text evidence="1">The sequence shown here is derived from an EMBL/GenBank/DDBJ whole genome shotgun (WGS) entry which is preliminary data.</text>
</comment>
<name>A0A5B7JEM4_PORTR</name>
<sequence length="73" mass="8300">MIELQHQQQAECKCCGLWQGKQTPPASLSAVIHGFISRFSANELRVSLSLWQRVQTQLATHKNEPRETLVRLA</sequence>
<evidence type="ECO:0000313" key="2">
    <source>
        <dbReference type="Proteomes" id="UP000324222"/>
    </source>
</evidence>
<evidence type="ECO:0000313" key="1">
    <source>
        <dbReference type="EMBL" id="MPC91418.1"/>
    </source>
</evidence>
<reference evidence="1 2" key="1">
    <citation type="submission" date="2019-05" db="EMBL/GenBank/DDBJ databases">
        <title>Another draft genome of Portunus trituberculatus and its Hox gene families provides insights of decapod evolution.</title>
        <authorList>
            <person name="Jeong J.-H."/>
            <person name="Song I."/>
            <person name="Kim S."/>
            <person name="Choi T."/>
            <person name="Kim D."/>
            <person name="Ryu S."/>
            <person name="Kim W."/>
        </authorList>
    </citation>
    <scope>NUCLEOTIDE SEQUENCE [LARGE SCALE GENOMIC DNA]</scope>
    <source>
        <tissue evidence="1">Muscle</tissue>
    </source>
</reference>